<accession>A0ABX2Q2N5</accession>
<dbReference type="Proteomes" id="UP000626554">
    <property type="component" value="Unassembled WGS sequence"/>
</dbReference>
<sequence>MAVIEVKREKEYAGMLVNYKVIIDGIEVGSVANGQAVEFIVEPGTHSLDSSVSWCGSLKLPFEIEEGERKKFVIRGPEGSKEFPWRNFAFIFLFFASYALRLYWLRNHGTGYQYIYVMLFLPLMFMFLSREINTKNIIYQTLAKRKEYLKIFEL</sequence>
<dbReference type="RefSeq" id="WP_176899890.1">
    <property type="nucleotide sequence ID" value="NZ_JABKAV010000024.1"/>
</dbReference>
<feature type="transmembrane region" description="Helical" evidence="1">
    <location>
        <begin position="111"/>
        <end position="128"/>
    </location>
</feature>
<evidence type="ECO:0000256" key="1">
    <source>
        <dbReference type="SAM" id="Phobius"/>
    </source>
</evidence>
<evidence type="ECO:0000313" key="3">
    <source>
        <dbReference type="Proteomes" id="UP000626554"/>
    </source>
</evidence>
<keyword evidence="1" id="KW-0812">Transmembrane</keyword>
<keyword evidence="3" id="KW-1185">Reference proteome</keyword>
<gene>
    <name evidence="2" type="ORF">HW556_10075</name>
</gene>
<dbReference type="EMBL" id="JABKAV010000024">
    <property type="protein sequence ID" value="NVO85225.1"/>
    <property type="molecule type" value="Genomic_DNA"/>
</dbReference>
<proteinExistence type="predicted"/>
<keyword evidence="1" id="KW-1133">Transmembrane helix</keyword>
<evidence type="ECO:0000313" key="2">
    <source>
        <dbReference type="EMBL" id="NVO85225.1"/>
    </source>
</evidence>
<keyword evidence="1" id="KW-0472">Membrane</keyword>
<organism evidence="2 3">
    <name type="scientific">Hymenobacter terrestris</name>
    <dbReference type="NCBI Taxonomy" id="2748310"/>
    <lineage>
        <taxon>Bacteria</taxon>
        <taxon>Pseudomonadati</taxon>
        <taxon>Bacteroidota</taxon>
        <taxon>Cytophagia</taxon>
        <taxon>Cytophagales</taxon>
        <taxon>Hymenobacteraceae</taxon>
        <taxon>Hymenobacter</taxon>
    </lineage>
</organism>
<comment type="caution">
    <text evidence="2">The sequence shown here is derived from an EMBL/GenBank/DDBJ whole genome shotgun (WGS) entry which is preliminary data.</text>
</comment>
<reference evidence="2 3" key="1">
    <citation type="submission" date="2020-05" db="EMBL/GenBank/DDBJ databases">
        <title>Hymenobacter terrestris sp. nov. and Hymenobacter lapidiphilus sp. nov., isolated from regoliths in Antarctica.</title>
        <authorList>
            <person name="Sedlacek I."/>
            <person name="Pantucek R."/>
            <person name="Zeman M."/>
            <person name="Holochova P."/>
            <person name="Kralova S."/>
            <person name="Stankova E."/>
            <person name="Sedo O."/>
            <person name="Micenkova L."/>
            <person name="Svec P."/>
            <person name="Gupta V."/>
            <person name="Sood U."/>
            <person name="Korpole U.S."/>
            <person name="Lal R."/>
        </authorList>
    </citation>
    <scope>NUCLEOTIDE SEQUENCE [LARGE SCALE GENOMIC DNA]</scope>
    <source>
        <strain evidence="2 3">P5252</strain>
    </source>
</reference>
<protein>
    <submittedName>
        <fullName evidence="2">Uncharacterized protein</fullName>
    </submittedName>
</protein>
<feature type="transmembrane region" description="Helical" evidence="1">
    <location>
        <begin position="85"/>
        <end position="105"/>
    </location>
</feature>
<name>A0ABX2Q2N5_9BACT</name>